<gene>
    <name evidence="2" type="ORF">PZE19_20200</name>
</gene>
<evidence type="ECO:0000259" key="1">
    <source>
        <dbReference type="Pfam" id="PF07596"/>
    </source>
</evidence>
<protein>
    <submittedName>
        <fullName evidence="2">DUF1559 domain-containing protein</fullName>
    </submittedName>
</protein>
<dbReference type="NCBIfam" id="TIGR02532">
    <property type="entry name" value="IV_pilin_GFxxxE"/>
    <property type="match status" value="1"/>
</dbReference>
<feature type="domain" description="DUF1559" evidence="1">
    <location>
        <begin position="33"/>
        <end position="328"/>
    </location>
</feature>
<dbReference type="RefSeq" id="WP_277862404.1">
    <property type="nucleotide sequence ID" value="NZ_JARRAG010000002.1"/>
</dbReference>
<dbReference type="EMBL" id="JARRAG010000002">
    <property type="protein sequence ID" value="MDG3006102.1"/>
    <property type="molecule type" value="Genomic_DNA"/>
</dbReference>
<accession>A0ABT6FEU9</accession>
<dbReference type="PROSITE" id="PS00409">
    <property type="entry name" value="PROKAR_NTER_METHYL"/>
    <property type="match status" value="1"/>
</dbReference>
<name>A0ABT6FEU9_9BACT</name>
<reference evidence="2 3" key="1">
    <citation type="submission" date="2023-03" db="EMBL/GenBank/DDBJ databases">
        <title>Paludisphaera mucosa sp. nov. a novel planctomycete from northern fen.</title>
        <authorList>
            <person name="Ivanova A."/>
        </authorList>
    </citation>
    <scope>NUCLEOTIDE SEQUENCE [LARGE SCALE GENOMIC DNA]</scope>
    <source>
        <strain evidence="2 3">Pla2</strain>
    </source>
</reference>
<dbReference type="Proteomes" id="UP001216907">
    <property type="component" value="Unassembled WGS sequence"/>
</dbReference>
<keyword evidence="3" id="KW-1185">Reference proteome</keyword>
<dbReference type="Pfam" id="PF07596">
    <property type="entry name" value="SBP_bac_10"/>
    <property type="match status" value="1"/>
</dbReference>
<evidence type="ECO:0000313" key="2">
    <source>
        <dbReference type="EMBL" id="MDG3006102.1"/>
    </source>
</evidence>
<organism evidence="2 3">
    <name type="scientific">Paludisphaera mucosa</name>
    <dbReference type="NCBI Taxonomy" id="3030827"/>
    <lineage>
        <taxon>Bacteria</taxon>
        <taxon>Pseudomonadati</taxon>
        <taxon>Planctomycetota</taxon>
        <taxon>Planctomycetia</taxon>
        <taxon>Isosphaerales</taxon>
        <taxon>Isosphaeraceae</taxon>
        <taxon>Paludisphaera</taxon>
    </lineage>
</organism>
<dbReference type="PANTHER" id="PTHR30093:SF2">
    <property type="entry name" value="TYPE II SECRETION SYSTEM PROTEIN H"/>
    <property type="match status" value="1"/>
</dbReference>
<dbReference type="InterPro" id="IPR012902">
    <property type="entry name" value="N_methyl_site"/>
</dbReference>
<comment type="caution">
    <text evidence="2">The sequence shown here is derived from an EMBL/GenBank/DDBJ whole genome shotgun (WGS) entry which is preliminary data.</text>
</comment>
<proteinExistence type="predicted"/>
<dbReference type="InterPro" id="IPR027558">
    <property type="entry name" value="Pre_pil_HX9DG_C"/>
</dbReference>
<dbReference type="PANTHER" id="PTHR30093">
    <property type="entry name" value="GENERAL SECRETION PATHWAY PROTEIN G"/>
    <property type="match status" value="1"/>
</dbReference>
<dbReference type="Pfam" id="PF07963">
    <property type="entry name" value="N_methyl"/>
    <property type="match status" value="1"/>
</dbReference>
<evidence type="ECO:0000313" key="3">
    <source>
        <dbReference type="Proteomes" id="UP001216907"/>
    </source>
</evidence>
<dbReference type="InterPro" id="IPR011453">
    <property type="entry name" value="DUF1559"/>
</dbReference>
<sequence length="350" mass="36934">MSKRTSRGFTLIELLVVIAIIAVLIALLLPAVQSAREAARRAQCTNNLKQFGLAMHNYESSYGAFVPSCMYPSPLDNWGWGPSGHLSLLQFIEQGVLFNAYNVGAVQCNSGGCNLYAMNTTVFNTQVSSFLCPSDSSERQVTLCNYVGNVGGPHQLLAFSGTYTPTANTDYPGSVTMKIGSITDGTSNTALFSEVLTGVNNAGAVTAGSGARSKRVHFDGKGSGMTSTAATADGVNANIAACMAVPPTTVGWGGARGDWFQAFPWYVNYAVYNHVMTPNGRTCVSGQIWDGNTWGVDYYGTAPPSSNHPGGVNVTMADGSVKFIKDSISRPAWWAIGSRNGGEVVSADSL</sequence>
<dbReference type="Gene3D" id="3.30.700.10">
    <property type="entry name" value="Glycoprotein, Type 4 Pilin"/>
    <property type="match status" value="1"/>
</dbReference>
<dbReference type="NCBIfam" id="TIGR04294">
    <property type="entry name" value="pre_pil_HX9DG"/>
    <property type="match status" value="1"/>
</dbReference>
<dbReference type="SUPFAM" id="SSF54523">
    <property type="entry name" value="Pili subunits"/>
    <property type="match status" value="1"/>
</dbReference>
<dbReference type="InterPro" id="IPR045584">
    <property type="entry name" value="Pilin-like"/>
</dbReference>